<organism evidence="2 3">
    <name type="scientific">Dyadobacter linearis</name>
    <dbReference type="NCBI Taxonomy" id="2823330"/>
    <lineage>
        <taxon>Bacteria</taxon>
        <taxon>Pseudomonadati</taxon>
        <taxon>Bacteroidota</taxon>
        <taxon>Cytophagia</taxon>
        <taxon>Cytophagales</taxon>
        <taxon>Spirosomataceae</taxon>
        <taxon>Dyadobacter</taxon>
    </lineage>
</organism>
<sequence length="145" mass="16573">MKKILTLVLACTSVFSFAQKKSTLSRCIEGERITMASPKPELPPIPPFLLEPEVYVSIDVTPEITQSGDSHGRTFQGLDSAGYRKHVKYNPQTGELFLQYHFKKNDEEFVYEKTINAAEKSDTERQRIIDRFENEIELPGKGMEM</sequence>
<dbReference type="RefSeq" id="WP_215233769.1">
    <property type="nucleotide sequence ID" value="NZ_CAJRAU010000003.1"/>
</dbReference>
<keyword evidence="3" id="KW-1185">Reference proteome</keyword>
<comment type="caution">
    <text evidence="2">The sequence shown here is derived from an EMBL/GenBank/DDBJ whole genome shotgun (WGS) entry which is preliminary data.</text>
</comment>
<evidence type="ECO:0000313" key="3">
    <source>
        <dbReference type="Proteomes" id="UP000679725"/>
    </source>
</evidence>
<feature type="chain" id="PRO_5045904063" evidence="1">
    <location>
        <begin position="19"/>
        <end position="145"/>
    </location>
</feature>
<dbReference type="Proteomes" id="UP000679725">
    <property type="component" value="Unassembled WGS sequence"/>
</dbReference>
<evidence type="ECO:0000256" key="1">
    <source>
        <dbReference type="SAM" id="SignalP"/>
    </source>
</evidence>
<protein>
    <submittedName>
        <fullName evidence="2">Uncharacterized protein</fullName>
    </submittedName>
</protein>
<proteinExistence type="predicted"/>
<evidence type="ECO:0000313" key="2">
    <source>
        <dbReference type="EMBL" id="CAG5069673.1"/>
    </source>
</evidence>
<accession>A0ABM8UQD6</accession>
<dbReference type="EMBL" id="CAJRAU010000003">
    <property type="protein sequence ID" value="CAG5069673.1"/>
    <property type="molecule type" value="Genomic_DNA"/>
</dbReference>
<name>A0ABM8UQD6_9BACT</name>
<gene>
    <name evidence="2" type="ORF">DYBT9623_02409</name>
</gene>
<feature type="signal peptide" evidence="1">
    <location>
        <begin position="1"/>
        <end position="18"/>
    </location>
</feature>
<keyword evidence="1" id="KW-0732">Signal</keyword>
<reference evidence="2 3" key="1">
    <citation type="submission" date="2021-04" db="EMBL/GenBank/DDBJ databases">
        <authorList>
            <person name="Rodrigo-Torres L."/>
            <person name="Arahal R. D."/>
            <person name="Lucena T."/>
        </authorList>
    </citation>
    <scope>NUCLEOTIDE SEQUENCE [LARGE SCALE GENOMIC DNA]</scope>
    <source>
        <strain evidence="2 3">CECT 9623</strain>
    </source>
</reference>